<protein>
    <submittedName>
        <fullName evidence="1">Uncharacterized protein</fullName>
    </submittedName>
</protein>
<accession>A0A9X7VX26</accession>
<reference evidence="1 2" key="1">
    <citation type="submission" date="2021-02" db="EMBL/GenBank/DDBJ databases">
        <title>Alicyclobacillus curvatus sp. nov. and Alicyclobacillus mengziensis sp. nov., two acidophilic bacteria isolated from acid mine drainage.</title>
        <authorList>
            <person name="Huang Y."/>
        </authorList>
    </citation>
    <scope>NUCLEOTIDE SEQUENCE [LARGE SCALE GENOMIC DNA]</scope>
    <source>
        <strain evidence="1 2">S30H14</strain>
    </source>
</reference>
<sequence>MKDEVFELLRKNLIDVALDNHDWERLKLLTSDDSLDQVISPFYYNPFDFLCYDEHFFERRILGNERAASLNYRFHDFVANHVCIGEIHIPLNTCAGFYFQYGLKNKHNIEHQVAEPEWFSSLVSRARTLLSYN</sequence>
<dbReference type="Proteomes" id="UP000663505">
    <property type="component" value="Chromosome"/>
</dbReference>
<proteinExistence type="predicted"/>
<organism evidence="1 2">
    <name type="scientific">Alicyclobacillus mengziensis</name>
    <dbReference type="NCBI Taxonomy" id="2931921"/>
    <lineage>
        <taxon>Bacteria</taxon>
        <taxon>Bacillati</taxon>
        <taxon>Bacillota</taxon>
        <taxon>Bacilli</taxon>
        <taxon>Bacillales</taxon>
        <taxon>Alicyclobacillaceae</taxon>
        <taxon>Alicyclobacillus</taxon>
    </lineage>
</organism>
<keyword evidence="2" id="KW-1185">Reference proteome</keyword>
<dbReference type="AlphaFoldDB" id="A0A9X7VX26"/>
<dbReference type="KEGG" id="afx:JZ786_17110"/>
<evidence type="ECO:0000313" key="2">
    <source>
        <dbReference type="Proteomes" id="UP000663505"/>
    </source>
</evidence>
<dbReference type="EMBL" id="CP071182">
    <property type="protein sequence ID" value="QSO46214.1"/>
    <property type="molecule type" value="Genomic_DNA"/>
</dbReference>
<dbReference type="RefSeq" id="WP_206655583.1">
    <property type="nucleotide sequence ID" value="NZ_CP071182.1"/>
</dbReference>
<name>A0A9X7VX26_9BACL</name>
<gene>
    <name evidence="1" type="ORF">JZ786_17110</name>
</gene>
<evidence type="ECO:0000313" key="1">
    <source>
        <dbReference type="EMBL" id="QSO46214.1"/>
    </source>
</evidence>